<dbReference type="InterPro" id="IPR016186">
    <property type="entry name" value="C-type_lectin-like/link_sf"/>
</dbReference>
<comment type="subcellular location">
    <subcellularLocation>
        <location evidence="1">Membrane</location>
        <topology evidence="1">Single-pass membrane protein</topology>
    </subcellularLocation>
</comment>
<accession>A0ABM0S744</accession>
<feature type="compositionally biased region" description="Low complexity" evidence="5">
    <location>
        <begin position="60"/>
        <end position="86"/>
    </location>
</feature>
<evidence type="ECO:0000256" key="1">
    <source>
        <dbReference type="ARBA" id="ARBA00004167"/>
    </source>
</evidence>
<dbReference type="InterPro" id="IPR043318">
    <property type="entry name" value="KLRG2"/>
</dbReference>
<evidence type="ECO:0000256" key="2">
    <source>
        <dbReference type="ARBA" id="ARBA00022692"/>
    </source>
</evidence>
<dbReference type="RefSeq" id="XP_008588685.1">
    <property type="nucleotide sequence ID" value="XM_008590463.1"/>
</dbReference>
<organism evidence="8 9">
    <name type="scientific">Galeopterus variegatus</name>
    <name type="common">Malayan flying lemur</name>
    <name type="synonym">Cynocephalus variegatus</name>
    <dbReference type="NCBI Taxonomy" id="482537"/>
    <lineage>
        <taxon>Eukaryota</taxon>
        <taxon>Metazoa</taxon>
        <taxon>Chordata</taxon>
        <taxon>Craniata</taxon>
        <taxon>Vertebrata</taxon>
        <taxon>Euteleostomi</taxon>
        <taxon>Mammalia</taxon>
        <taxon>Eutheria</taxon>
        <taxon>Euarchontoglires</taxon>
        <taxon>Dermoptera</taxon>
        <taxon>Cynocephalidae</taxon>
        <taxon>Galeopterus</taxon>
    </lineage>
</organism>
<evidence type="ECO:0000256" key="3">
    <source>
        <dbReference type="ARBA" id="ARBA00022734"/>
    </source>
</evidence>
<evidence type="ECO:0000256" key="5">
    <source>
        <dbReference type="SAM" id="MobiDB-lite"/>
    </source>
</evidence>
<protein>
    <submittedName>
        <fullName evidence="9">Killer cell lectin-like receptor subfamily G member 2</fullName>
    </submittedName>
</protein>
<keyword evidence="8" id="KW-1185">Reference proteome</keyword>
<keyword evidence="4 6" id="KW-0472">Membrane</keyword>
<dbReference type="PANTHER" id="PTHR47606">
    <property type="entry name" value="KILLER CELL LECTIN-LIKE RECEPTOR SUBFAMILY G MEMBER 2"/>
    <property type="match status" value="1"/>
</dbReference>
<keyword evidence="6" id="KW-1133">Transmembrane helix</keyword>
<evidence type="ECO:0000259" key="7">
    <source>
        <dbReference type="PROSITE" id="PS50041"/>
    </source>
</evidence>
<evidence type="ECO:0000313" key="9">
    <source>
        <dbReference type="RefSeq" id="XP_008588685.1"/>
    </source>
</evidence>
<feature type="domain" description="C-type lectin" evidence="7">
    <location>
        <begin position="170"/>
        <end position="274"/>
    </location>
</feature>
<dbReference type="GeneID" id="103605850"/>
<evidence type="ECO:0000256" key="6">
    <source>
        <dbReference type="SAM" id="Phobius"/>
    </source>
</evidence>
<dbReference type="InterPro" id="IPR016187">
    <property type="entry name" value="CTDL_fold"/>
</dbReference>
<dbReference type="SMART" id="SM00034">
    <property type="entry name" value="CLECT"/>
    <property type="match status" value="1"/>
</dbReference>
<evidence type="ECO:0000313" key="8">
    <source>
        <dbReference type="Proteomes" id="UP000694923"/>
    </source>
</evidence>
<reference evidence="9" key="1">
    <citation type="submission" date="2025-08" db="UniProtKB">
        <authorList>
            <consortium name="RefSeq"/>
        </authorList>
    </citation>
    <scope>IDENTIFICATION</scope>
</reference>
<dbReference type="Pfam" id="PF00059">
    <property type="entry name" value="Lectin_C"/>
    <property type="match status" value="1"/>
</dbReference>
<sequence length="278" mass="29901">MEPLGGRVPALEQPQVPTEARQPGSPESSPRLAETVKEPAGAGPDPSCEKLPPAPRPARLRPSPLNLGYGAFRRPGSGRAGSPGSPTCRCRCQELQQEEDAAPLHRAGVDGDQKLPRATALIGLPMYMKSLHWALAVMAVLLAISAVAIVALASRAGARCQPCPPGWMWAEEHCYYFSAEAQAWEASQAFCSAQGATLPLLDHTQGLLIRYAVTKDSWMGVQRGQQGWHWIDGTPLPPQLFPEDEDNPNLNCGGLEEGKLVALDCSSPRPWVCAKETE</sequence>
<evidence type="ECO:0000256" key="4">
    <source>
        <dbReference type="ARBA" id="ARBA00023136"/>
    </source>
</evidence>
<dbReference type="Proteomes" id="UP000694923">
    <property type="component" value="Unplaced"/>
</dbReference>
<keyword evidence="3" id="KW-0430">Lectin</keyword>
<feature type="transmembrane region" description="Helical" evidence="6">
    <location>
        <begin position="131"/>
        <end position="153"/>
    </location>
</feature>
<keyword evidence="2 6" id="KW-0812">Transmembrane</keyword>
<dbReference type="CDD" id="cd03593">
    <property type="entry name" value="CLECT_NK_receptors_like"/>
    <property type="match status" value="1"/>
</dbReference>
<dbReference type="InterPro" id="IPR033992">
    <property type="entry name" value="NKR-like_CTLD"/>
</dbReference>
<dbReference type="PROSITE" id="PS50041">
    <property type="entry name" value="C_TYPE_LECTIN_2"/>
    <property type="match status" value="1"/>
</dbReference>
<name>A0ABM0S744_GALVR</name>
<feature type="region of interest" description="Disordered" evidence="5">
    <location>
        <begin position="1"/>
        <end position="87"/>
    </location>
</feature>
<dbReference type="InterPro" id="IPR001304">
    <property type="entry name" value="C-type_lectin-like"/>
</dbReference>
<dbReference type="Gene3D" id="3.10.100.10">
    <property type="entry name" value="Mannose-Binding Protein A, subunit A"/>
    <property type="match status" value="1"/>
</dbReference>
<dbReference type="SUPFAM" id="SSF56436">
    <property type="entry name" value="C-type lectin-like"/>
    <property type="match status" value="1"/>
</dbReference>
<dbReference type="PANTHER" id="PTHR47606:SF1">
    <property type="entry name" value="KILLER CELL LECTIN-LIKE RECEPTOR SUBFAMILY G MEMBER 2"/>
    <property type="match status" value="1"/>
</dbReference>
<gene>
    <name evidence="9" type="primary">KLRG2</name>
</gene>
<proteinExistence type="predicted"/>